<dbReference type="Proteomes" id="UP000608420">
    <property type="component" value="Unassembled WGS sequence"/>
</dbReference>
<organism evidence="2 3">
    <name type="scientific">Paenibacillus aceti</name>
    <dbReference type="NCBI Taxonomy" id="1820010"/>
    <lineage>
        <taxon>Bacteria</taxon>
        <taxon>Bacillati</taxon>
        <taxon>Bacillota</taxon>
        <taxon>Bacilli</taxon>
        <taxon>Bacillales</taxon>
        <taxon>Paenibacillaceae</taxon>
        <taxon>Paenibacillus</taxon>
    </lineage>
</organism>
<gene>
    <name evidence="2" type="ORF">GCM10010913_41660</name>
</gene>
<keyword evidence="3" id="KW-1185">Reference proteome</keyword>
<keyword evidence="1" id="KW-1133">Transmembrane helix</keyword>
<reference evidence="3" key="1">
    <citation type="journal article" date="2019" name="Int. J. Syst. Evol. Microbiol.">
        <title>The Global Catalogue of Microorganisms (GCM) 10K type strain sequencing project: providing services to taxonomists for standard genome sequencing and annotation.</title>
        <authorList>
            <consortium name="The Broad Institute Genomics Platform"/>
            <consortium name="The Broad Institute Genome Sequencing Center for Infectious Disease"/>
            <person name="Wu L."/>
            <person name="Ma J."/>
        </authorList>
    </citation>
    <scope>NUCLEOTIDE SEQUENCE [LARGE SCALE GENOMIC DNA]</scope>
    <source>
        <strain evidence="3">CGMCC 1.15420</strain>
    </source>
</reference>
<feature type="transmembrane region" description="Helical" evidence="1">
    <location>
        <begin position="40"/>
        <end position="61"/>
    </location>
</feature>
<sequence>MESNKIAKVILWIGIIEIFLAFIVGIVSGQPESSYDSFHWAIAFTWWVGGFVSGMLFLAFSEVINILHETRYYTYQNYLSHGGERKVEKETASRFESFRPNF</sequence>
<feature type="transmembrane region" description="Helical" evidence="1">
    <location>
        <begin position="9"/>
        <end position="28"/>
    </location>
</feature>
<evidence type="ECO:0000313" key="3">
    <source>
        <dbReference type="Proteomes" id="UP000608420"/>
    </source>
</evidence>
<comment type="caution">
    <text evidence="2">The sequence shown here is derived from an EMBL/GenBank/DDBJ whole genome shotgun (WGS) entry which is preliminary data.</text>
</comment>
<keyword evidence="1" id="KW-0472">Membrane</keyword>
<evidence type="ECO:0000256" key="1">
    <source>
        <dbReference type="SAM" id="Phobius"/>
    </source>
</evidence>
<protein>
    <submittedName>
        <fullName evidence="2">Uncharacterized protein</fullName>
    </submittedName>
</protein>
<proteinExistence type="predicted"/>
<evidence type="ECO:0000313" key="2">
    <source>
        <dbReference type="EMBL" id="GGG15414.1"/>
    </source>
</evidence>
<dbReference type="EMBL" id="BMIW01000041">
    <property type="protein sequence ID" value="GGG15414.1"/>
    <property type="molecule type" value="Genomic_DNA"/>
</dbReference>
<name>A0ABQ1W731_9BACL</name>
<accession>A0ABQ1W731</accession>
<keyword evidence="1" id="KW-0812">Transmembrane</keyword>